<dbReference type="AlphaFoldDB" id="W4KIW4"/>
<dbReference type="KEGG" id="hir:HETIRDRAFT_448274"/>
<feature type="region of interest" description="Disordered" evidence="1">
    <location>
        <begin position="449"/>
        <end position="478"/>
    </location>
</feature>
<dbReference type="GeneID" id="20675843"/>
<evidence type="ECO:0000313" key="3">
    <source>
        <dbReference type="Proteomes" id="UP000030671"/>
    </source>
</evidence>
<sequence length="495" mass="53077">MYIALAAGGVLGIGNDVATPTQTLNSEAQACDAMLALRTHSRWAATQRDATAVRPFGERKLTHPDRVFSNGVSNASLCARAQSPPGHTHTRTRTHELQPALKTLDEANSKARPVTGFAHMPKRTRPFFPDAEGDGRASVLPRGRVAHEAGDRSRPSFRSGRASLFSGSQALIGRRGTITSEPITGRASTAMARTLGRPSRISLALVTPPRPRASCQSSLARLTISPGVQRVTGRLGRSAAREKQGAGHAHAHAHARRVAPTPVHVIYPSMMGFDRPPPTARRRAVPSRLMRIRRAPARARAPPFHSIPSPLPSKSGDIIPRVEWTGTDARARSPPSSHQAGIGPVDPQPQGVQTQYHCSAEPHRSASPRTLARSRHAPPASVRPSARPPERPSGGSPSAAHHADPAHADPPTPSPSLLRLRSFAKSSECPRFLPILLETATGTCPCLDPSSRAPPARSRKSSRACLPPPPPRRPHPPSSICANDWDVLHTMYFLP</sequence>
<evidence type="ECO:0000313" key="2">
    <source>
        <dbReference type="EMBL" id="ETW85011.1"/>
    </source>
</evidence>
<dbReference type="Proteomes" id="UP000030671">
    <property type="component" value="Unassembled WGS sequence"/>
</dbReference>
<dbReference type="RefSeq" id="XP_009541908.1">
    <property type="nucleotide sequence ID" value="XM_009543613.1"/>
</dbReference>
<proteinExistence type="predicted"/>
<name>W4KIW4_HETIT</name>
<dbReference type="EMBL" id="KI925455">
    <property type="protein sequence ID" value="ETW85011.1"/>
    <property type="molecule type" value="Genomic_DNA"/>
</dbReference>
<accession>W4KIW4</accession>
<reference evidence="2 3" key="1">
    <citation type="journal article" date="2012" name="New Phytol.">
        <title>Insight into trade-off between wood decay and parasitism from the genome of a fungal forest pathogen.</title>
        <authorList>
            <person name="Olson A."/>
            <person name="Aerts A."/>
            <person name="Asiegbu F."/>
            <person name="Belbahri L."/>
            <person name="Bouzid O."/>
            <person name="Broberg A."/>
            <person name="Canback B."/>
            <person name="Coutinho P.M."/>
            <person name="Cullen D."/>
            <person name="Dalman K."/>
            <person name="Deflorio G."/>
            <person name="van Diepen L.T."/>
            <person name="Dunand C."/>
            <person name="Duplessis S."/>
            <person name="Durling M."/>
            <person name="Gonthier P."/>
            <person name="Grimwood J."/>
            <person name="Fossdal C.G."/>
            <person name="Hansson D."/>
            <person name="Henrissat B."/>
            <person name="Hietala A."/>
            <person name="Himmelstrand K."/>
            <person name="Hoffmeister D."/>
            <person name="Hogberg N."/>
            <person name="James T.Y."/>
            <person name="Karlsson M."/>
            <person name="Kohler A."/>
            <person name="Kues U."/>
            <person name="Lee Y.H."/>
            <person name="Lin Y.C."/>
            <person name="Lind M."/>
            <person name="Lindquist E."/>
            <person name="Lombard V."/>
            <person name="Lucas S."/>
            <person name="Lunden K."/>
            <person name="Morin E."/>
            <person name="Murat C."/>
            <person name="Park J."/>
            <person name="Raffaello T."/>
            <person name="Rouze P."/>
            <person name="Salamov A."/>
            <person name="Schmutz J."/>
            <person name="Solheim H."/>
            <person name="Stahlberg J."/>
            <person name="Velez H."/>
            <person name="de Vries R.P."/>
            <person name="Wiebenga A."/>
            <person name="Woodward S."/>
            <person name="Yakovlev I."/>
            <person name="Garbelotto M."/>
            <person name="Martin F."/>
            <person name="Grigoriev I.V."/>
            <person name="Stenlid J."/>
        </authorList>
    </citation>
    <scope>NUCLEOTIDE SEQUENCE [LARGE SCALE GENOMIC DNA]</scope>
    <source>
        <strain evidence="2 3">TC 32-1</strain>
    </source>
</reference>
<keyword evidence="3" id="KW-1185">Reference proteome</keyword>
<evidence type="ECO:0000256" key="1">
    <source>
        <dbReference type="SAM" id="MobiDB-lite"/>
    </source>
</evidence>
<gene>
    <name evidence="2" type="ORF">HETIRDRAFT_448274</name>
</gene>
<organism evidence="2 3">
    <name type="scientific">Heterobasidion irregulare (strain TC 32-1)</name>
    <dbReference type="NCBI Taxonomy" id="747525"/>
    <lineage>
        <taxon>Eukaryota</taxon>
        <taxon>Fungi</taxon>
        <taxon>Dikarya</taxon>
        <taxon>Basidiomycota</taxon>
        <taxon>Agaricomycotina</taxon>
        <taxon>Agaricomycetes</taxon>
        <taxon>Russulales</taxon>
        <taxon>Bondarzewiaceae</taxon>
        <taxon>Heterobasidion</taxon>
        <taxon>Heterobasidion annosum species complex</taxon>
    </lineage>
</organism>
<dbReference type="HOGENOM" id="CLU_551009_0_0_1"/>
<feature type="region of interest" description="Disordered" evidence="1">
    <location>
        <begin position="295"/>
        <end position="418"/>
    </location>
</feature>
<dbReference type="InParanoid" id="W4KIW4"/>
<protein>
    <submittedName>
        <fullName evidence="2">Uncharacterized protein</fullName>
    </submittedName>
</protein>